<dbReference type="GO" id="GO:0000166">
    <property type="term" value="F:nucleotide binding"/>
    <property type="evidence" value="ECO:0007669"/>
    <property type="project" value="UniProtKB-KW"/>
</dbReference>
<accession>A0AAN7PGR9</accession>
<evidence type="ECO:0000313" key="16">
    <source>
        <dbReference type="Proteomes" id="UP001353858"/>
    </source>
</evidence>
<feature type="signal peptide" evidence="12">
    <location>
        <begin position="1"/>
        <end position="16"/>
    </location>
</feature>
<dbReference type="GO" id="GO:0005886">
    <property type="term" value="C:plasma membrane"/>
    <property type="evidence" value="ECO:0007669"/>
    <property type="project" value="TreeGrafter"/>
</dbReference>
<evidence type="ECO:0000313" key="15">
    <source>
        <dbReference type="EMBL" id="KAK4885954.1"/>
    </source>
</evidence>
<dbReference type="InterPro" id="IPR036907">
    <property type="entry name" value="5'-Nucleotdase_C_sf"/>
</dbReference>
<keyword evidence="4" id="KW-1201">Platelet aggregation inhibiting toxin</keyword>
<dbReference type="GO" id="GO:0046872">
    <property type="term" value="F:metal ion binding"/>
    <property type="evidence" value="ECO:0007669"/>
    <property type="project" value="UniProtKB-KW"/>
</dbReference>
<evidence type="ECO:0000256" key="7">
    <source>
        <dbReference type="ARBA" id="ARBA00022723"/>
    </source>
</evidence>
<keyword evidence="9 12" id="KW-0547">Nucleotide-binding</keyword>
<dbReference type="InterPro" id="IPR006146">
    <property type="entry name" value="5'-Nucleotdase_CS"/>
</dbReference>
<evidence type="ECO:0000256" key="5">
    <source>
        <dbReference type="ARBA" id="ARBA00022525"/>
    </source>
</evidence>
<evidence type="ECO:0000256" key="11">
    <source>
        <dbReference type="ARBA" id="ARBA00023240"/>
    </source>
</evidence>
<comment type="subcellular location">
    <subcellularLocation>
        <location evidence="1">Secreted</location>
    </subcellularLocation>
</comment>
<dbReference type="GO" id="GO:0008253">
    <property type="term" value="F:5'-nucleotidase activity"/>
    <property type="evidence" value="ECO:0007669"/>
    <property type="project" value="TreeGrafter"/>
</dbReference>
<evidence type="ECO:0000256" key="2">
    <source>
        <dbReference type="ARBA" id="ARBA00006654"/>
    </source>
</evidence>
<evidence type="ECO:0000256" key="6">
    <source>
        <dbReference type="ARBA" id="ARBA00022656"/>
    </source>
</evidence>
<dbReference type="EMBL" id="JARPUR010000001">
    <property type="protein sequence ID" value="KAK4885954.1"/>
    <property type="molecule type" value="Genomic_DNA"/>
</dbReference>
<evidence type="ECO:0000256" key="12">
    <source>
        <dbReference type="RuleBase" id="RU362119"/>
    </source>
</evidence>
<dbReference type="Proteomes" id="UP001353858">
    <property type="component" value="Unassembled WGS sequence"/>
</dbReference>
<reference evidence="16" key="1">
    <citation type="submission" date="2023-01" db="EMBL/GenBank/DDBJ databases">
        <title>Key to firefly adult light organ development and bioluminescence: homeobox transcription factors regulate luciferase expression and transportation to peroxisome.</title>
        <authorList>
            <person name="Fu X."/>
        </authorList>
    </citation>
    <scope>NUCLEOTIDE SEQUENCE [LARGE SCALE GENOMIC DNA]</scope>
</reference>
<gene>
    <name evidence="15" type="ORF">RN001_002225</name>
</gene>
<evidence type="ECO:0000256" key="4">
    <source>
        <dbReference type="ARBA" id="ARBA00022442"/>
    </source>
</evidence>
<evidence type="ECO:0000259" key="14">
    <source>
        <dbReference type="Pfam" id="PF02872"/>
    </source>
</evidence>
<keyword evidence="8 12" id="KW-0732">Signal</keyword>
<dbReference type="Gene3D" id="3.90.780.10">
    <property type="entry name" value="5'-Nucleotidase, C-terminal domain"/>
    <property type="match status" value="1"/>
</dbReference>
<dbReference type="Pfam" id="PF00149">
    <property type="entry name" value="Metallophos"/>
    <property type="match status" value="1"/>
</dbReference>
<evidence type="ECO:0000256" key="1">
    <source>
        <dbReference type="ARBA" id="ARBA00004613"/>
    </source>
</evidence>
<feature type="chain" id="PRO_5042668536" description="apyrase" evidence="12">
    <location>
        <begin position="17"/>
        <end position="518"/>
    </location>
</feature>
<name>A0AAN7PGR9_9COLE</name>
<dbReference type="PANTHER" id="PTHR11575:SF32">
    <property type="entry name" value="APYRASE-LIKE PROTEIN"/>
    <property type="match status" value="1"/>
</dbReference>
<evidence type="ECO:0000256" key="3">
    <source>
        <dbReference type="ARBA" id="ARBA00012148"/>
    </source>
</evidence>
<dbReference type="SUPFAM" id="SSF56300">
    <property type="entry name" value="Metallo-dependent phosphatases"/>
    <property type="match status" value="1"/>
</dbReference>
<feature type="domain" description="Calcineurin-like phosphoesterase" evidence="13">
    <location>
        <begin position="28"/>
        <end position="241"/>
    </location>
</feature>
<dbReference type="CDD" id="cd07409">
    <property type="entry name" value="MPP_CD73_N"/>
    <property type="match status" value="1"/>
</dbReference>
<dbReference type="PROSITE" id="PS00786">
    <property type="entry name" value="5_NUCLEOTIDASE_2"/>
    <property type="match status" value="1"/>
</dbReference>
<dbReference type="AlphaFoldDB" id="A0AAN7PGR9"/>
<keyword evidence="11" id="KW-1199">Hemostasis impairing toxin</keyword>
<keyword evidence="6" id="KW-0800">Toxin</keyword>
<dbReference type="PANTHER" id="PTHR11575">
    <property type="entry name" value="5'-NUCLEOTIDASE-RELATED"/>
    <property type="match status" value="1"/>
</dbReference>
<dbReference type="InterPro" id="IPR008334">
    <property type="entry name" value="5'-Nucleotdase_C"/>
</dbReference>
<comment type="similarity">
    <text evidence="2 12">Belongs to the 5'-nucleotidase family.</text>
</comment>
<evidence type="ECO:0000256" key="8">
    <source>
        <dbReference type="ARBA" id="ARBA00022729"/>
    </source>
</evidence>
<dbReference type="InterPro" id="IPR029052">
    <property type="entry name" value="Metallo-depent_PP-like"/>
</dbReference>
<keyword evidence="5" id="KW-0964">Secreted</keyword>
<keyword evidence="16" id="KW-1185">Reference proteome</keyword>
<dbReference type="InterPro" id="IPR006179">
    <property type="entry name" value="5_nucleotidase/apyrase"/>
</dbReference>
<dbReference type="SUPFAM" id="SSF55816">
    <property type="entry name" value="5'-nucleotidase (syn. UDP-sugar hydrolase), C-terminal domain"/>
    <property type="match status" value="1"/>
</dbReference>
<dbReference type="Gene3D" id="3.60.21.10">
    <property type="match status" value="1"/>
</dbReference>
<dbReference type="FunFam" id="3.90.780.10:FF:000015">
    <property type="entry name" value="Trifunctional nucleotide phosphoesterase protein YfkN"/>
    <property type="match status" value="1"/>
</dbReference>
<dbReference type="FunFam" id="3.60.21.10:FF:000020">
    <property type="entry name" value="NT5E isoform 4"/>
    <property type="match status" value="1"/>
</dbReference>
<dbReference type="PRINTS" id="PR01607">
    <property type="entry name" value="APYRASEFAMLY"/>
</dbReference>
<organism evidence="15 16">
    <name type="scientific">Aquatica leii</name>
    <dbReference type="NCBI Taxonomy" id="1421715"/>
    <lineage>
        <taxon>Eukaryota</taxon>
        <taxon>Metazoa</taxon>
        <taxon>Ecdysozoa</taxon>
        <taxon>Arthropoda</taxon>
        <taxon>Hexapoda</taxon>
        <taxon>Insecta</taxon>
        <taxon>Pterygota</taxon>
        <taxon>Neoptera</taxon>
        <taxon>Endopterygota</taxon>
        <taxon>Coleoptera</taxon>
        <taxon>Polyphaga</taxon>
        <taxon>Elateriformia</taxon>
        <taxon>Elateroidea</taxon>
        <taxon>Lampyridae</taxon>
        <taxon>Luciolinae</taxon>
        <taxon>Aquatica</taxon>
    </lineage>
</organism>
<keyword evidence="10 12" id="KW-0378">Hydrolase</keyword>
<proteinExistence type="inferred from homology"/>
<evidence type="ECO:0000259" key="13">
    <source>
        <dbReference type="Pfam" id="PF00149"/>
    </source>
</evidence>
<dbReference type="GO" id="GO:0005576">
    <property type="term" value="C:extracellular region"/>
    <property type="evidence" value="ECO:0007669"/>
    <property type="project" value="UniProtKB-SubCell"/>
</dbReference>
<dbReference type="EC" id="3.6.1.5" evidence="3"/>
<evidence type="ECO:0000256" key="9">
    <source>
        <dbReference type="ARBA" id="ARBA00022741"/>
    </source>
</evidence>
<dbReference type="InterPro" id="IPR004843">
    <property type="entry name" value="Calcineurin-like_PHP"/>
</dbReference>
<protein>
    <recommendedName>
        <fullName evidence="3">apyrase</fullName>
        <ecNumber evidence="3">3.6.1.5</ecNumber>
    </recommendedName>
</protein>
<dbReference type="PROSITE" id="PS00785">
    <property type="entry name" value="5_NUCLEOTIDASE_1"/>
    <property type="match status" value="1"/>
</dbReference>
<feature type="domain" description="5'-Nucleotidase C-terminal" evidence="14">
    <location>
        <begin position="334"/>
        <end position="498"/>
    </location>
</feature>
<comment type="caution">
    <text evidence="15">The sequence shown here is derived from an EMBL/GenBank/DDBJ whole genome shotgun (WGS) entry which is preliminary data.</text>
</comment>
<evidence type="ECO:0000256" key="10">
    <source>
        <dbReference type="ARBA" id="ARBA00022801"/>
    </source>
</evidence>
<dbReference type="GO" id="GO:0090729">
    <property type="term" value="F:toxin activity"/>
    <property type="evidence" value="ECO:0007669"/>
    <property type="project" value="UniProtKB-KW"/>
</dbReference>
<keyword evidence="7" id="KW-0479">Metal-binding</keyword>
<dbReference type="GO" id="GO:0006196">
    <property type="term" value="P:AMP catabolic process"/>
    <property type="evidence" value="ECO:0007669"/>
    <property type="project" value="TreeGrafter"/>
</dbReference>
<dbReference type="Pfam" id="PF02872">
    <property type="entry name" value="5_nucleotid_C"/>
    <property type="match status" value="1"/>
</dbReference>
<sequence>MIKIMFLFSLMKVGFALTINKEDDFSIHILHINDFHARFEEVSKDLGTCKGVDCIGGLSRIYTAVNQQRLKDPNAIVLNAGDNFQGTIWYNIYKWNVTQYFLNKIPFDVYTLGNHEFDDSIKGVVPFIKSLNAPVVVANIDDSQEPDIQGIYNKSTVVVRNGKRIGVVGVLLATTDVISNTGKLKFFDESKHVNKEANRLIKEENVDTIVVLSHCGYDTDIRIAKNATSKISIIVGGHSHSFLYTGDNPPNGKIPAGPYPTIVSTQDGRQVLIVQASAYSEFLGDITVNLNSIGNVISWRGTPIYLDKSIPQDEQINQEIAVWAESIDEIGKAVIGYTKVKLDYSMCKVQECNIGNLIADSMVYKYLDTDEFDAWAYATIAIVNSGGIRSTLDIGNITLQDLLTTCPFENSIDTGEIKGKYIKEFLETAVAPFNVLQLSGIHVTYNISKPVGSKVELVKVLCRKCDVPKYQPLNLDKNYRIVLNSFLARGGDYFKVIADNLVNHKVGRVDNEHVAAIW</sequence>
<dbReference type="GO" id="GO:0004050">
    <property type="term" value="F:apyrase activity"/>
    <property type="evidence" value="ECO:0007669"/>
    <property type="project" value="UniProtKB-EC"/>
</dbReference>